<feature type="region of interest" description="Disordered" evidence="5">
    <location>
        <begin position="267"/>
        <end position="293"/>
    </location>
</feature>
<feature type="transmembrane region" description="Helical" evidence="6">
    <location>
        <begin position="194"/>
        <end position="219"/>
    </location>
</feature>
<dbReference type="PANTHER" id="PTHR10037">
    <property type="entry name" value="VOLTAGE-GATED CATION CHANNEL CALCIUM AND SODIUM"/>
    <property type="match status" value="1"/>
</dbReference>
<evidence type="ECO:0000256" key="4">
    <source>
        <dbReference type="ARBA" id="ARBA00023136"/>
    </source>
</evidence>
<evidence type="ECO:0000256" key="3">
    <source>
        <dbReference type="ARBA" id="ARBA00022989"/>
    </source>
</evidence>
<dbReference type="EMBL" id="BAAAMU010000044">
    <property type="protein sequence ID" value="GAA1651031.1"/>
    <property type="molecule type" value="Genomic_DNA"/>
</dbReference>
<reference evidence="9" key="1">
    <citation type="journal article" date="2019" name="Int. J. Syst. Evol. Microbiol.">
        <title>The Global Catalogue of Microorganisms (GCM) 10K type strain sequencing project: providing services to taxonomists for standard genome sequencing and annotation.</title>
        <authorList>
            <consortium name="The Broad Institute Genomics Platform"/>
            <consortium name="The Broad Institute Genome Sequencing Center for Infectious Disease"/>
            <person name="Wu L."/>
            <person name="Ma J."/>
        </authorList>
    </citation>
    <scope>NUCLEOTIDE SEQUENCE [LARGE SCALE GENOMIC DNA]</scope>
    <source>
        <strain evidence="9">JCM 13929</strain>
    </source>
</reference>
<evidence type="ECO:0000256" key="1">
    <source>
        <dbReference type="ARBA" id="ARBA00004141"/>
    </source>
</evidence>
<feature type="domain" description="Ion transport" evidence="7">
    <location>
        <begin position="11"/>
        <end position="227"/>
    </location>
</feature>
<accession>A0ABP4RG15</accession>
<proteinExistence type="predicted"/>
<sequence length="293" mass="33034">MRERTRALLAHRHFQRFIIGLIVLNAATLGMETFPPLVERYGTLLTVVDHLALYIFAAELIAKIYVERATFVRDPWNIFDTIIVGIAFASTTGSLSVLRALRILRVLRLLSVVPSLRRVVSALLRAMPGMSSIVVLLSLVLYVAAVMATKLYGQTAPDRFGDLPTSLFTLYQTMTGDDWGNIAREVMSRHPTAWIFFTIFILVCTFVVLNLFLAVVVSAMDEENEEERAEERAERAEELAAIEDTTAHTQRILDELAALRDEVAHLRKQWPNGASERSEPQPRRSRRAKAGRN</sequence>
<evidence type="ECO:0000256" key="2">
    <source>
        <dbReference type="ARBA" id="ARBA00022692"/>
    </source>
</evidence>
<comment type="subcellular location">
    <subcellularLocation>
        <location evidence="1">Membrane</location>
        <topology evidence="1">Multi-pass membrane protein</topology>
    </subcellularLocation>
</comment>
<dbReference type="Gene3D" id="1.20.120.350">
    <property type="entry name" value="Voltage-gated potassium channels. Chain C"/>
    <property type="match status" value="1"/>
</dbReference>
<dbReference type="Gene3D" id="1.10.287.70">
    <property type="match status" value="1"/>
</dbReference>
<dbReference type="RefSeq" id="WP_346109306.1">
    <property type="nucleotide sequence ID" value="NZ_BAAAMU010000044.1"/>
</dbReference>
<feature type="transmembrane region" description="Helical" evidence="6">
    <location>
        <begin position="14"/>
        <end position="31"/>
    </location>
</feature>
<evidence type="ECO:0000256" key="5">
    <source>
        <dbReference type="SAM" id="MobiDB-lite"/>
    </source>
</evidence>
<name>A0ABP4RG15_9ACTN</name>
<keyword evidence="4 6" id="KW-0472">Membrane</keyword>
<gene>
    <name evidence="8" type="ORF">GCM10009733_055070</name>
</gene>
<feature type="transmembrane region" description="Helical" evidence="6">
    <location>
        <begin position="78"/>
        <end position="101"/>
    </location>
</feature>
<dbReference type="InterPro" id="IPR005821">
    <property type="entry name" value="Ion_trans_dom"/>
</dbReference>
<organism evidence="8 9">
    <name type="scientific">Nonomuraea maheshkhaliensis</name>
    <dbReference type="NCBI Taxonomy" id="419590"/>
    <lineage>
        <taxon>Bacteria</taxon>
        <taxon>Bacillati</taxon>
        <taxon>Actinomycetota</taxon>
        <taxon>Actinomycetes</taxon>
        <taxon>Streptosporangiales</taxon>
        <taxon>Streptosporangiaceae</taxon>
        <taxon>Nonomuraea</taxon>
    </lineage>
</organism>
<evidence type="ECO:0000259" key="7">
    <source>
        <dbReference type="Pfam" id="PF00520"/>
    </source>
</evidence>
<evidence type="ECO:0000313" key="9">
    <source>
        <dbReference type="Proteomes" id="UP001500064"/>
    </source>
</evidence>
<feature type="compositionally biased region" description="Basic residues" evidence="5">
    <location>
        <begin position="283"/>
        <end position="293"/>
    </location>
</feature>
<dbReference type="PANTHER" id="PTHR10037:SF62">
    <property type="entry name" value="SODIUM CHANNEL PROTEIN 60E"/>
    <property type="match status" value="1"/>
</dbReference>
<dbReference type="SUPFAM" id="SSF81324">
    <property type="entry name" value="Voltage-gated potassium channels"/>
    <property type="match status" value="1"/>
</dbReference>
<keyword evidence="3 6" id="KW-1133">Transmembrane helix</keyword>
<evidence type="ECO:0000313" key="8">
    <source>
        <dbReference type="EMBL" id="GAA1651031.1"/>
    </source>
</evidence>
<comment type="caution">
    <text evidence="8">The sequence shown here is derived from an EMBL/GenBank/DDBJ whole genome shotgun (WGS) entry which is preliminary data.</text>
</comment>
<evidence type="ECO:0000256" key="6">
    <source>
        <dbReference type="SAM" id="Phobius"/>
    </source>
</evidence>
<dbReference type="Pfam" id="PF00520">
    <property type="entry name" value="Ion_trans"/>
    <property type="match status" value="1"/>
</dbReference>
<dbReference type="InterPro" id="IPR043203">
    <property type="entry name" value="VGCC_Ca_Na"/>
</dbReference>
<keyword evidence="9" id="KW-1185">Reference proteome</keyword>
<dbReference type="Proteomes" id="UP001500064">
    <property type="component" value="Unassembled WGS sequence"/>
</dbReference>
<feature type="transmembrane region" description="Helical" evidence="6">
    <location>
        <begin position="122"/>
        <end position="145"/>
    </location>
</feature>
<keyword evidence="2 6" id="KW-0812">Transmembrane</keyword>
<protein>
    <recommendedName>
        <fullName evidence="7">Ion transport domain-containing protein</fullName>
    </recommendedName>
</protein>
<dbReference type="InterPro" id="IPR027359">
    <property type="entry name" value="Volt_channel_dom_sf"/>
</dbReference>